<proteinExistence type="predicted"/>
<feature type="compositionally biased region" description="Polar residues" evidence="1">
    <location>
        <begin position="55"/>
        <end position="81"/>
    </location>
</feature>
<feature type="region of interest" description="Disordered" evidence="1">
    <location>
        <begin position="266"/>
        <end position="341"/>
    </location>
</feature>
<organism evidence="3 4">
    <name type="scientific">Trichonephila inaurata madagascariensis</name>
    <dbReference type="NCBI Taxonomy" id="2747483"/>
    <lineage>
        <taxon>Eukaryota</taxon>
        <taxon>Metazoa</taxon>
        <taxon>Ecdysozoa</taxon>
        <taxon>Arthropoda</taxon>
        <taxon>Chelicerata</taxon>
        <taxon>Arachnida</taxon>
        <taxon>Araneae</taxon>
        <taxon>Araneomorphae</taxon>
        <taxon>Entelegynae</taxon>
        <taxon>Araneoidea</taxon>
        <taxon>Nephilidae</taxon>
        <taxon>Trichonephila</taxon>
        <taxon>Trichonephila inaurata</taxon>
    </lineage>
</organism>
<feature type="compositionally biased region" description="Basic and acidic residues" evidence="1">
    <location>
        <begin position="1129"/>
        <end position="1138"/>
    </location>
</feature>
<protein>
    <submittedName>
        <fullName evidence="3">Uncharacterized protein</fullName>
    </submittedName>
</protein>
<feature type="compositionally biased region" description="Basic and acidic residues" evidence="1">
    <location>
        <begin position="842"/>
        <end position="859"/>
    </location>
</feature>
<feature type="region of interest" description="Disordered" evidence="1">
    <location>
        <begin position="1118"/>
        <end position="1138"/>
    </location>
</feature>
<feature type="region of interest" description="Disordered" evidence="1">
    <location>
        <begin position="1192"/>
        <end position="1224"/>
    </location>
</feature>
<gene>
    <name evidence="3" type="primary">NCL1_43342</name>
    <name evidence="3" type="ORF">TNIN_85321</name>
</gene>
<accession>A0A8X6YT05</accession>
<comment type="caution">
    <text evidence="3">The sequence shown here is derived from an EMBL/GenBank/DDBJ whole genome shotgun (WGS) entry which is preliminary data.</text>
</comment>
<evidence type="ECO:0000256" key="1">
    <source>
        <dbReference type="SAM" id="MobiDB-lite"/>
    </source>
</evidence>
<keyword evidence="2" id="KW-1133">Transmembrane helix</keyword>
<feature type="transmembrane region" description="Helical" evidence="2">
    <location>
        <begin position="710"/>
        <end position="733"/>
    </location>
</feature>
<feature type="compositionally biased region" description="Basic and acidic residues" evidence="1">
    <location>
        <begin position="795"/>
        <end position="815"/>
    </location>
</feature>
<keyword evidence="2" id="KW-0812">Transmembrane</keyword>
<feature type="region of interest" description="Disordered" evidence="1">
    <location>
        <begin position="1"/>
        <end position="155"/>
    </location>
</feature>
<keyword evidence="4" id="KW-1185">Reference proteome</keyword>
<dbReference type="EMBL" id="BMAV01022003">
    <property type="protein sequence ID" value="GFY76516.1"/>
    <property type="molecule type" value="Genomic_DNA"/>
</dbReference>
<feature type="region of interest" description="Disordered" evidence="1">
    <location>
        <begin position="795"/>
        <end position="1102"/>
    </location>
</feature>
<feature type="compositionally biased region" description="Basic residues" evidence="1">
    <location>
        <begin position="1206"/>
        <end position="1224"/>
    </location>
</feature>
<dbReference type="OrthoDB" id="6455190at2759"/>
<reference evidence="3" key="1">
    <citation type="submission" date="2020-08" db="EMBL/GenBank/DDBJ databases">
        <title>Multicomponent nature underlies the extraordinary mechanical properties of spider dragline silk.</title>
        <authorList>
            <person name="Kono N."/>
            <person name="Nakamura H."/>
            <person name="Mori M."/>
            <person name="Yoshida Y."/>
            <person name="Ohtoshi R."/>
            <person name="Malay A.D."/>
            <person name="Moran D.A.P."/>
            <person name="Tomita M."/>
            <person name="Numata K."/>
            <person name="Arakawa K."/>
        </authorList>
    </citation>
    <scope>NUCLEOTIDE SEQUENCE</scope>
</reference>
<sequence length="1349" mass="153531">MQMMYPVCQIASGRTEQKNQKHTPSSAFEEQKNQKHTPSSAFEEQENQKHIHPSSFEQKNQKHTPSSVFKEQNYQKHTTPSAFDEQENQKHISPSAFEEQVSQKHIPPSAFEQQKNQKHAPSSALEEQENQKHTPSSAFKEPENQKHIPPSVFEEENQKYILTSTLAEKVDQKSIPNMNFLKEQDNQTFTLHTVSEEEDKQKHIPPAFSTEQGNKTHIAYLAPSLAEDALKHLPTSSFDQDAQKHIPTSSFEEDAQKHIPVSSFLEQESQKHIPASSSSYEQESQKHVPVSSLEQDAQKHISASPSFEKDAQKHIPTSSSFEQDSQKHIPTPSSFEQDAQKHIPASSSFEHDAQKYVPVSSSLEQDAQKHITASSSFEQDAQKHVPVSSSFEQAQKHIPTHMFREQDYQDYIPTSAYEKHYNQNLIPKTVIHDLDKEKHTTSLILQEQDEQKYVASSIFQEEDSQITVSMIPYYAQDTNETFYNTTSTNIPGFNVSDLKYFTFKPEVTTSERNETLPENSENNSVSEVNGKKVIQMGQAHIEIGTDTSPQQLKLRLHPQNGSSISLNIGRKSLGEPRTRYGYKIKKSGERSENRRDKGMRVKMANKMLNETAEALSQLGSKQHKLILSLSDLQKAQNMKDVLKMAKPLFKLGDRVSWKLKEGVGDAKYIEIGKLFKTTEGSNDVFYVSDKKGNVDMCESRLKETFKSNSIAIAFILILIMVILILFLYALYFVGKKSQNKRGYTKLIPQEEPQDKVALIIDTPIEESEGEERKKRTFKEAVRLVQMIRKKIEKLADEGKGSDEELTTEKEDESRPESLVIESSRPRKSLEPKKLQTENIETAVEKFVEDKPNTEPDKSSSVDSDNDQLKESSPKASPVTRIFDWVKDRSSRISKNYTYDENHISSSRSRKSLEPKKLQAENTETAIEVENKPHKSGSVDKDNDQLKERSSKTPQGIPTIDSVKHRGSRISKNRIADRSHISTSRSRKSHEPKNFQAEENIENVIEEENKPDKSSSVESDNDQLMKRSSKTPQVIHSIDSAKHRDSRTSKNRIADKSRSRKSLEPKKIQPENIETVIEEENKPDKSGSDGSDNEQLKERTSKTSPITRIFDWVKDRGSRTSKNYISNGNEYHRKDHVPEEPIEQHSVLDEGQEILPQSSERLLKRGSTKSRVNDIVIIPPYYTSQSNQALQMADESDSDVETLSKPKTIRKRSRQKARPSVKKSRSSLDLQTLISTVETSDEGTIRAGPEELRTKMISTGEIKEIDSMLLGADWTQFVYCKDPSKVQSDKDVSFLMPEDSLENVLKIDVPTKTKNDSTKSLEKEVGMSIKNAESVIRRGRPIAKNDFIYR</sequence>
<evidence type="ECO:0000256" key="2">
    <source>
        <dbReference type="SAM" id="Phobius"/>
    </source>
</evidence>
<dbReference type="Proteomes" id="UP000886998">
    <property type="component" value="Unassembled WGS sequence"/>
</dbReference>
<feature type="compositionally biased region" description="Basic and acidic residues" evidence="1">
    <location>
        <begin position="928"/>
        <end position="950"/>
    </location>
</feature>
<keyword evidence="2" id="KW-0472">Membrane</keyword>
<feature type="compositionally biased region" description="Polar residues" evidence="1">
    <location>
        <begin position="1119"/>
        <end position="1128"/>
    </location>
</feature>
<evidence type="ECO:0000313" key="3">
    <source>
        <dbReference type="EMBL" id="GFY76516.1"/>
    </source>
</evidence>
<name>A0A8X6YT05_9ARAC</name>
<feature type="compositionally biased region" description="Basic and acidic residues" evidence="1">
    <location>
        <begin position="1038"/>
        <end position="1068"/>
    </location>
</feature>
<evidence type="ECO:0000313" key="4">
    <source>
        <dbReference type="Proteomes" id="UP000886998"/>
    </source>
</evidence>
<feature type="compositionally biased region" description="Basic and acidic residues" evidence="1">
    <location>
        <begin position="823"/>
        <end position="835"/>
    </location>
</feature>